<proteinExistence type="predicted"/>
<dbReference type="EMBL" id="ACKO02000027">
    <property type="protein sequence ID" value="EET43102.1"/>
    <property type="molecule type" value="Genomic_DNA"/>
</dbReference>
<comment type="caution">
    <text evidence="1">The sequence shown here is derived from an EMBL/GenBank/DDBJ whole genome shotgun (WGS) entry which is preliminary data.</text>
</comment>
<dbReference type="AlphaFoldDB" id="C6M9D4"/>
<reference evidence="1" key="1">
    <citation type="submission" date="2009-07" db="EMBL/GenBank/DDBJ databases">
        <authorList>
            <person name="Weinstock G."/>
            <person name="Sodergren E."/>
            <person name="Clifton S."/>
            <person name="Fulton L."/>
            <person name="Fulton B."/>
            <person name="Courtney L."/>
            <person name="Fronick C."/>
            <person name="Harrison M."/>
            <person name="Strong C."/>
            <person name="Farmer C."/>
            <person name="Delahaunty K."/>
            <person name="Markovic C."/>
            <person name="Hall O."/>
            <person name="Minx P."/>
            <person name="Tomlinson C."/>
            <person name="Mitreva M."/>
            <person name="Nelson J."/>
            <person name="Hou S."/>
            <person name="Wollam A."/>
            <person name="Pepin K.H."/>
            <person name="Johnson M."/>
            <person name="Bhonagiri V."/>
            <person name="Nash W.E."/>
            <person name="Warren W."/>
            <person name="Chinwalla A."/>
            <person name="Mardis E.R."/>
            <person name="Wilson R.K."/>
        </authorList>
    </citation>
    <scope>NUCLEOTIDE SEQUENCE [LARGE SCALE GENOMIC DNA]</scope>
    <source>
        <strain evidence="1">ATCC 29256</strain>
    </source>
</reference>
<sequence length="80" mass="9579">MKNFLYIILILWNLQVKTSVVIQKSMLTNVLEFISYMKETNQIVFCNELYDNIGFYGSSSINYYLENLFKSYEKRISEIK</sequence>
<name>C6M9D4_NEISI</name>
<accession>C6M9D4</accession>
<keyword evidence="2" id="KW-1185">Reference proteome</keyword>
<gene>
    <name evidence="1" type="ORF">NEISICOT_03159</name>
</gene>
<protein>
    <submittedName>
        <fullName evidence="1">Uncharacterized protein</fullName>
    </submittedName>
</protein>
<organism evidence="1 2">
    <name type="scientific">Neisseria sicca ATCC 29256</name>
    <dbReference type="NCBI Taxonomy" id="547045"/>
    <lineage>
        <taxon>Bacteria</taxon>
        <taxon>Pseudomonadati</taxon>
        <taxon>Pseudomonadota</taxon>
        <taxon>Betaproteobacteria</taxon>
        <taxon>Neisseriales</taxon>
        <taxon>Neisseriaceae</taxon>
        <taxon>Neisseria</taxon>
    </lineage>
</organism>
<evidence type="ECO:0000313" key="2">
    <source>
        <dbReference type="Proteomes" id="UP000005365"/>
    </source>
</evidence>
<dbReference type="Proteomes" id="UP000005365">
    <property type="component" value="Unassembled WGS sequence"/>
</dbReference>
<evidence type="ECO:0000313" key="1">
    <source>
        <dbReference type="EMBL" id="EET43102.1"/>
    </source>
</evidence>